<evidence type="ECO:0000256" key="7">
    <source>
        <dbReference type="ARBA" id="ARBA00023277"/>
    </source>
</evidence>
<dbReference type="InterPro" id="IPR005084">
    <property type="entry name" value="CBM6"/>
</dbReference>
<dbReference type="Pfam" id="PF00703">
    <property type="entry name" value="Glyco_hydro_2"/>
    <property type="match status" value="1"/>
</dbReference>
<keyword evidence="4" id="KW-0732">Signal</keyword>
<evidence type="ECO:0000259" key="10">
    <source>
        <dbReference type="PROSITE" id="PS51175"/>
    </source>
</evidence>
<dbReference type="Pfam" id="PF18565">
    <property type="entry name" value="Glyco_hydro2_C5"/>
    <property type="match status" value="1"/>
</dbReference>
<evidence type="ECO:0000313" key="13">
    <source>
        <dbReference type="Proteomes" id="UP000001349"/>
    </source>
</evidence>
<dbReference type="PROSITE" id="PS51175">
    <property type="entry name" value="CBM6"/>
    <property type="match status" value="1"/>
</dbReference>
<dbReference type="Gene3D" id="1.10.1330.10">
    <property type="entry name" value="Dockerin domain"/>
    <property type="match status" value="1"/>
</dbReference>
<dbReference type="eggNOG" id="COG3250">
    <property type="taxonomic scope" value="Bacteria"/>
</dbReference>
<dbReference type="RefSeq" id="WP_015924744.1">
    <property type="nucleotide sequence ID" value="NC_011898.1"/>
</dbReference>
<dbReference type="SUPFAM" id="SSF63446">
    <property type="entry name" value="Type I dockerin domain"/>
    <property type="match status" value="1"/>
</dbReference>
<protein>
    <recommendedName>
        <fullName evidence="3">cellulase</fullName>
        <ecNumber evidence="3">3.2.1.4</ecNumber>
    </recommendedName>
</protein>
<name>B8I0M0_RUMCH</name>
<dbReference type="CAZy" id="CBM6">
    <property type="family name" value="Carbohydrate-Binding Module Family 6"/>
</dbReference>
<dbReference type="PANTHER" id="PTHR42732:SF1">
    <property type="entry name" value="BETA-MANNOSIDASE"/>
    <property type="match status" value="1"/>
</dbReference>
<dbReference type="InterPro" id="IPR006103">
    <property type="entry name" value="Glyco_hydro_2_cat"/>
</dbReference>
<keyword evidence="8" id="KW-0326">Glycosidase</keyword>
<dbReference type="InterPro" id="IPR002105">
    <property type="entry name" value="Dockerin_1_rpt"/>
</dbReference>
<feature type="domain" description="CBM6" evidence="10">
    <location>
        <begin position="820"/>
        <end position="943"/>
    </location>
</feature>
<evidence type="ECO:0000256" key="5">
    <source>
        <dbReference type="ARBA" id="ARBA00022801"/>
    </source>
</evidence>
<dbReference type="Gene3D" id="3.20.20.80">
    <property type="entry name" value="Glycosidases"/>
    <property type="match status" value="1"/>
</dbReference>
<dbReference type="AlphaFoldDB" id="B8I0M0"/>
<dbReference type="OrthoDB" id="9762066at2"/>
<keyword evidence="7" id="KW-0119">Carbohydrate metabolism</keyword>
<dbReference type="CDD" id="cd04084">
    <property type="entry name" value="CBM6_xylanase-like"/>
    <property type="match status" value="1"/>
</dbReference>
<dbReference type="SMART" id="SM00606">
    <property type="entry name" value="CBD_IV"/>
    <property type="match status" value="1"/>
</dbReference>
<dbReference type="eggNOG" id="COG3507">
    <property type="taxonomic scope" value="Bacteria"/>
</dbReference>
<dbReference type="PROSITE" id="PS00018">
    <property type="entry name" value="EF_HAND_1"/>
    <property type="match status" value="2"/>
</dbReference>
<dbReference type="GO" id="GO:0008810">
    <property type="term" value="F:cellulase activity"/>
    <property type="evidence" value="ECO:0007669"/>
    <property type="project" value="UniProtKB-EC"/>
</dbReference>
<evidence type="ECO:0000259" key="11">
    <source>
        <dbReference type="PROSITE" id="PS51766"/>
    </source>
</evidence>
<dbReference type="Pfam" id="PF00404">
    <property type="entry name" value="Dockerin_1"/>
    <property type="match status" value="1"/>
</dbReference>
<reference evidence="12 13" key="1">
    <citation type="submission" date="2009-01" db="EMBL/GenBank/DDBJ databases">
        <title>Complete sequence of Clostridium cellulolyticum H10.</title>
        <authorList>
            <consortium name="US DOE Joint Genome Institute"/>
            <person name="Lucas S."/>
            <person name="Copeland A."/>
            <person name="Lapidus A."/>
            <person name="Glavina del Rio T."/>
            <person name="Dalin E."/>
            <person name="Tice H."/>
            <person name="Bruce D."/>
            <person name="Goodwin L."/>
            <person name="Pitluck S."/>
            <person name="Chertkov O."/>
            <person name="Saunders E."/>
            <person name="Brettin T."/>
            <person name="Detter J.C."/>
            <person name="Han C."/>
            <person name="Larimer F."/>
            <person name="Land M."/>
            <person name="Hauser L."/>
            <person name="Kyrpides N."/>
            <person name="Ivanova N."/>
            <person name="Zhou J."/>
            <person name="Richardson P."/>
        </authorList>
    </citation>
    <scope>NUCLEOTIDE SEQUENCE [LARGE SCALE GENOMIC DNA]</scope>
    <source>
        <strain evidence="13">ATCC 35319 / DSM 5812 / JCM 6584 / H10</strain>
    </source>
</reference>
<evidence type="ECO:0000256" key="3">
    <source>
        <dbReference type="ARBA" id="ARBA00012601"/>
    </source>
</evidence>
<dbReference type="Gene3D" id="2.60.40.10">
    <property type="entry name" value="Immunoglobulins"/>
    <property type="match status" value="3"/>
</dbReference>
<organism evidence="12 13">
    <name type="scientific">Ruminiclostridium cellulolyticum (strain ATCC 35319 / DSM 5812 / JCM 6584 / H10)</name>
    <name type="common">Clostridium cellulolyticum</name>
    <dbReference type="NCBI Taxonomy" id="394503"/>
    <lineage>
        <taxon>Bacteria</taxon>
        <taxon>Bacillati</taxon>
        <taxon>Bacillota</taxon>
        <taxon>Clostridia</taxon>
        <taxon>Eubacteriales</taxon>
        <taxon>Oscillospiraceae</taxon>
        <taxon>Ruminiclostridium</taxon>
    </lineage>
</organism>
<dbReference type="InterPro" id="IPR013783">
    <property type="entry name" value="Ig-like_fold"/>
</dbReference>
<evidence type="ECO:0000256" key="8">
    <source>
        <dbReference type="ARBA" id="ARBA00023295"/>
    </source>
</evidence>
<dbReference type="EMBL" id="CP001348">
    <property type="protein sequence ID" value="ACL75595.1"/>
    <property type="molecule type" value="Genomic_DNA"/>
</dbReference>
<dbReference type="InterPro" id="IPR016134">
    <property type="entry name" value="Dockerin_dom"/>
</dbReference>
<evidence type="ECO:0000256" key="2">
    <source>
        <dbReference type="ARBA" id="ARBA00007401"/>
    </source>
</evidence>
<sequence precursor="true">MLRKKILCIFLVTVLMLTILPIPQQTVMADTGVLKELKGTDIYNGLRGLNFNEGWKFNKGDVSNGQSTGYNDSGWSGVTLPHDWSIYNTFNKSSAAGAGGGYLDGGIGWYRKTFTVPSDYTGKKVFIEFDGAYMNSQVWINGTLLGTRPYGYSSFEYDLTPYLNIGGSNVIAVRLNNNQPTSRWYSGSGIYRNVWLTVLDPVHVTYCGMFVTTPTVSSSSATANVSTKVLNQGSTAKSVSLKTTITDAEGNVVATNTSSVASIAGSGSNTFSQNLTVSNPHLWSPASPYLYAVQTQVIVDGNVTDTYSSTLGIRYFSFSSTSGFSLNGVNMKINGVCLHHDLGSLGAAVNYRAIERELQIMKDMGCNAIRTSHNPPDPQMLEICDRLGLMVMDEAFDCWETGKNSNDYHLYFNNWAQTDLQAMVTRDRNHPSIIMYSIGNEIPSPSVATATKLKNWVKDVDNTRPVTLGTFAVSMGDATPQAVASVLDLVGYNYFPYMYDGGHNNHPEWKMFGSETSSAVRSRGVYKTPTNKNILTDSDNQCSSYDNSVVSWGNSAESSYNEINKRNYMAGEFIWTGFDYIGEPTPYEWPAKSSYFGIVDTCGFPKDIYYFYQSKWSTKPMVHILPHWNWSTGTNVEVWAYSNCDTVELFLNGKSLGSKSVGTAGHLSWSVPWSSGTLRAKGTKGGTVVYDEVVTAGTPSKVLLKPDRTSVKADGKDLIYIETDIADGNNVTVPTADNTVNFSISGPGVIVGVDNGNPISTEAYKGSSRKAFNGKCLVIVQPTKVNGTIVVTASSNGLSSGSVSIASTGGAEAPIVSAYKKIEAENYDNQSGIQTEACSEGGQDVGFIENGDYTVYNNVDFGSGAESFTARAASATSGGNIEIRLDSPNGTLIGTCPVAGTGDWQTYADVNCSVSEVSGKHDLYLKFTGDSGYLFNINWFTFTARNSAKLGDLNSDDQIDAMDFQLMKKYLLGLGEIKDTKLADLDASGTIDVLDLMLLKQYLLGTITSFPGQGT</sequence>
<dbReference type="InterPro" id="IPR006584">
    <property type="entry name" value="Cellulose-bd_IV"/>
</dbReference>
<dbReference type="Pfam" id="PF03422">
    <property type="entry name" value="CBM_6"/>
    <property type="match status" value="1"/>
</dbReference>
<keyword evidence="6" id="KW-0136">Cellulose degradation</keyword>
<comment type="catalytic activity">
    <reaction evidence="1">
        <text>Endohydrolysis of (1-&gt;4)-beta-D-glucosidic linkages in cellulose, lichenin and cereal beta-D-glucans.</text>
        <dbReference type="EC" id="3.2.1.4"/>
    </reaction>
</comment>
<dbReference type="HOGENOM" id="CLU_006501_0_0_9"/>
<dbReference type="InterPro" id="IPR036439">
    <property type="entry name" value="Dockerin_dom_sf"/>
</dbReference>
<keyword evidence="13" id="KW-1185">Reference proteome</keyword>
<keyword evidence="5" id="KW-0378">Hydrolase</keyword>
<dbReference type="EC" id="3.2.1.4" evidence="3"/>
<dbReference type="InterPro" id="IPR018247">
    <property type="entry name" value="EF_Hand_1_Ca_BS"/>
</dbReference>
<dbReference type="InterPro" id="IPR040605">
    <property type="entry name" value="Glyco_hydro2_dom5"/>
</dbReference>
<gene>
    <name evidence="12" type="ordered locus">Ccel_1239</name>
</gene>
<dbReference type="SUPFAM" id="SSF51445">
    <property type="entry name" value="(Trans)glycosidases"/>
    <property type="match status" value="1"/>
</dbReference>
<dbReference type="InterPro" id="IPR008979">
    <property type="entry name" value="Galactose-bd-like_sf"/>
</dbReference>
<keyword evidence="9" id="KW-0624">Polysaccharide degradation</keyword>
<dbReference type="GO" id="GO:0030245">
    <property type="term" value="P:cellulose catabolic process"/>
    <property type="evidence" value="ECO:0007669"/>
    <property type="project" value="UniProtKB-KW"/>
</dbReference>
<dbReference type="Proteomes" id="UP000001349">
    <property type="component" value="Chromosome"/>
</dbReference>
<feature type="domain" description="Dockerin" evidence="11">
    <location>
        <begin position="946"/>
        <end position="1012"/>
    </location>
</feature>
<proteinExistence type="inferred from homology"/>
<dbReference type="STRING" id="394503.Ccel_1239"/>
<dbReference type="CDD" id="cd14256">
    <property type="entry name" value="Dockerin_I"/>
    <property type="match status" value="1"/>
</dbReference>
<dbReference type="SUPFAM" id="SSF49303">
    <property type="entry name" value="beta-Galactosidase/glucuronidase domain"/>
    <property type="match status" value="1"/>
</dbReference>
<dbReference type="Pfam" id="PF02836">
    <property type="entry name" value="Glyco_hydro_2_C"/>
    <property type="match status" value="1"/>
</dbReference>
<evidence type="ECO:0000256" key="6">
    <source>
        <dbReference type="ARBA" id="ARBA00023001"/>
    </source>
</evidence>
<accession>B8I0M0</accession>
<evidence type="ECO:0000256" key="4">
    <source>
        <dbReference type="ARBA" id="ARBA00022729"/>
    </source>
</evidence>
<dbReference type="InterPro" id="IPR032311">
    <property type="entry name" value="DUF4982"/>
</dbReference>
<dbReference type="InterPro" id="IPR051913">
    <property type="entry name" value="GH2_Domain-Containing"/>
</dbReference>
<evidence type="ECO:0000313" key="12">
    <source>
        <dbReference type="EMBL" id="ACL75595.1"/>
    </source>
</evidence>
<dbReference type="KEGG" id="cce:Ccel_1239"/>
<dbReference type="InterPro" id="IPR017853">
    <property type="entry name" value="GH"/>
</dbReference>
<evidence type="ECO:0000256" key="9">
    <source>
        <dbReference type="ARBA" id="ARBA00023326"/>
    </source>
</evidence>
<evidence type="ECO:0000256" key="1">
    <source>
        <dbReference type="ARBA" id="ARBA00000966"/>
    </source>
</evidence>
<comment type="similarity">
    <text evidence="2">Belongs to the glycosyl hydrolase 2 family.</text>
</comment>
<dbReference type="InterPro" id="IPR006104">
    <property type="entry name" value="Glyco_hydro_2_N"/>
</dbReference>
<dbReference type="Gene3D" id="2.60.120.260">
    <property type="entry name" value="Galactose-binding domain-like"/>
    <property type="match status" value="2"/>
</dbReference>
<dbReference type="CAZy" id="GH2">
    <property type="family name" value="Glycoside Hydrolase Family 2"/>
</dbReference>
<dbReference type="Pfam" id="PF02837">
    <property type="entry name" value="Glyco_hydro_2_N"/>
    <property type="match status" value="1"/>
</dbReference>
<dbReference type="PRINTS" id="PR00132">
    <property type="entry name" value="GLHYDRLASE2"/>
</dbReference>
<dbReference type="InterPro" id="IPR006101">
    <property type="entry name" value="Glyco_hydro_2"/>
</dbReference>
<dbReference type="PANTHER" id="PTHR42732">
    <property type="entry name" value="BETA-GALACTOSIDASE"/>
    <property type="match status" value="1"/>
</dbReference>
<dbReference type="InterPro" id="IPR006102">
    <property type="entry name" value="Ig-like_GH2"/>
</dbReference>
<dbReference type="PROSITE" id="PS51766">
    <property type="entry name" value="DOCKERIN"/>
    <property type="match status" value="1"/>
</dbReference>
<dbReference type="Pfam" id="PF16355">
    <property type="entry name" value="DUF4982"/>
    <property type="match status" value="1"/>
</dbReference>
<dbReference type="InterPro" id="IPR036156">
    <property type="entry name" value="Beta-gal/glucu_dom_sf"/>
</dbReference>
<dbReference type="GO" id="GO:0030246">
    <property type="term" value="F:carbohydrate binding"/>
    <property type="evidence" value="ECO:0007669"/>
    <property type="project" value="InterPro"/>
</dbReference>
<dbReference type="SUPFAM" id="SSF49785">
    <property type="entry name" value="Galactose-binding domain-like"/>
    <property type="match status" value="2"/>
</dbReference>